<dbReference type="InterPro" id="IPR002656">
    <property type="entry name" value="Acyl_transf_3_dom"/>
</dbReference>
<feature type="transmembrane region" description="Helical" evidence="1">
    <location>
        <begin position="129"/>
        <end position="148"/>
    </location>
</feature>
<keyword evidence="1" id="KW-0812">Transmembrane</keyword>
<dbReference type="GO" id="GO:0016747">
    <property type="term" value="F:acyltransferase activity, transferring groups other than amino-acyl groups"/>
    <property type="evidence" value="ECO:0007669"/>
    <property type="project" value="InterPro"/>
</dbReference>
<dbReference type="EMBL" id="WQLA01000002">
    <property type="protein sequence ID" value="MVN90775.1"/>
    <property type="molecule type" value="Genomic_DNA"/>
</dbReference>
<evidence type="ECO:0000313" key="4">
    <source>
        <dbReference type="Proteomes" id="UP000434850"/>
    </source>
</evidence>
<dbReference type="Pfam" id="PF01757">
    <property type="entry name" value="Acyl_transf_3"/>
    <property type="match status" value="1"/>
</dbReference>
<keyword evidence="4" id="KW-1185">Reference proteome</keyword>
<evidence type="ECO:0000256" key="1">
    <source>
        <dbReference type="SAM" id="Phobius"/>
    </source>
</evidence>
<reference evidence="3 4" key="1">
    <citation type="submission" date="2019-12" db="EMBL/GenBank/DDBJ databases">
        <title>Mucilaginibacter sp. HME9299 genome sequencing and assembly.</title>
        <authorList>
            <person name="Kang H."/>
            <person name="Kim H."/>
            <person name="Joh K."/>
        </authorList>
    </citation>
    <scope>NUCLEOTIDE SEQUENCE [LARGE SCALE GENOMIC DNA]</scope>
    <source>
        <strain evidence="3 4">HME9299</strain>
    </source>
</reference>
<evidence type="ECO:0000259" key="2">
    <source>
        <dbReference type="Pfam" id="PF01757"/>
    </source>
</evidence>
<name>A0A6I4I6F1_9SPHI</name>
<keyword evidence="3" id="KW-0012">Acyltransferase</keyword>
<evidence type="ECO:0000313" key="3">
    <source>
        <dbReference type="EMBL" id="MVN90775.1"/>
    </source>
</evidence>
<sequence length="355" mass="40483">MAFANTVIIYYFKTQNYMYTLPRNYAIDAFRLIGAFSVVMIHTIGAGTMTGRIILQTMHWAVAFFFMASGYFFFLQYSKAGVGIFSKTLINLIGIFIVVNVVFAVFHLARGTLRSSFSVYTFISYGANFHLWFLNSLIGTYIAWWILFKFGLQKLLIPLAILMYGYNLVTEAYPLFLKLKFTLFASNAVGFPLMTIGYYLAKKQTKLKLSTALGVGIAIAGYLLQFVEICMLNYYHHVQVLGYHLGISTRLCAMGILIYTVTSTGLPSKLSDYGRKYSLPIYLYHPMVISVFYNIIKPYMNVKSVFFQILYPIASIVISFILMNAIEKWFKRLFKTINGSIGLQELFTAKKQPIN</sequence>
<dbReference type="Proteomes" id="UP000434850">
    <property type="component" value="Unassembled WGS sequence"/>
</dbReference>
<proteinExistence type="predicted"/>
<keyword evidence="1" id="KW-1133">Transmembrane helix</keyword>
<feature type="transmembrane region" description="Helical" evidence="1">
    <location>
        <begin position="89"/>
        <end position="109"/>
    </location>
</feature>
<organism evidence="3 4">
    <name type="scientific">Mucilaginibacter aquatilis</name>
    <dbReference type="NCBI Taxonomy" id="1517760"/>
    <lineage>
        <taxon>Bacteria</taxon>
        <taxon>Pseudomonadati</taxon>
        <taxon>Bacteroidota</taxon>
        <taxon>Sphingobacteriia</taxon>
        <taxon>Sphingobacteriales</taxon>
        <taxon>Sphingobacteriaceae</taxon>
        <taxon>Mucilaginibacter</taxon>
    </lineage>
</organism>
<dbReference type="OrthoDB" id="5808342at2"/>
<feature type="transmembrane region" description="Helical" evidence="1">
    <location>
        <begin position="181"/>
        <end position="201"/>
    </location>
</feature>
<gene>
    <name evidence="3" type="ORF">GO816_06530</name>
</gene>
<dbReference type="AlphaFoldDB" id="A0A6I4I6F1"/>
<feature type="transmembrane region" description="Helical" evidence="1">
    <location>
        <begin position="213"/>
        <end position="235"/>
    </location>
</feature>
<protein>
    <submittedName>
        <fullName evidence="3">Acyltransferase family protein</fullName>
    </submittedName>
</protein>
<feature type="transmembrane region" description="Helical" evidence="1">
    <location>
        <begin position="281"/>
        <end position="300"/>
    </location>
</feature>
<feature type="transmembrane region" description="Helical" evidence="1">
    <location>
        <begin position="155"/>
        <end position="175"/>
    </location>
</feature>
<comment type="caution">
    <text evidence="3">The sequence shown here is derived from an EMBL/GenBank/DDBJ whole genome shotgun (WGS) entry which is preliminary data.</text>
</comment>
<feature type="transmembrane region" description="Helical" evidence="1">
    <location>
        <begin position="57"/>
        <end position="77"/>
    </location>
</feature>
<keyword evidence="1" id="KW-0472">Membrane</keyword>
<keyword evidence="3" id="KW-0808">Transferase</keyword>
<feature type="transmembrane region" description="Helical" evidence="1">
    <location>
        <begin position="25"/>
        <end position="45"/>
    </location>
</feature>
<accession>A0A6I4I6F1</accession>
<feature type="domain" description="Acyltransferase 3" evidence="2">
    <location>
        <begin position="24"/>
        <end position="323"/>
    </location>
</feature>
<feature type="transmembrane region" description="Helical" evidence="1">
    <location>
        <begin position="306"/>
        <end position="326"/>
    </location>
</feature>
<feature type="transmembrane region" description="Helical" evidence="1">
    <location>
        <begin position="241"/>
        <end position="261"/>
    </location>
</feature>